<dbReference type="RefSeq" id="WP_110289895.1">
    <property type="nucleotide sequence ID" value="NZ_QGTZ01000009.1"/>
</dbReference>
<protein>
    <submittedName>
        <fullName evidence="1">Uncharacterized protein</fullName>
    </submittedName>
</protein>
<evidence type="ECO:0000313" key="1">
    <source>
        <dbReference type="EMBL" id="PWW37406.1"/>
    </source>
</evidence>
<reference evidence="1 2" key="1">
    <citation type="submission" date="2018-05" db="EMBL/GenBank/DDBJ databases">
        <title>Freshwater and sediment microbial communities from various areas in North America, analyzing microbe dynamics in response to fracking.</title>
        <authorList>
            <person name="Lamendella R."/>
        </authorList>
    </citation>
    <scope>NUCLEOTIDE SEQUENCE [LARGE SCALE GENOMIC DNA]</scope>
    <source>
        <strain evidence="1 2">DB-3</strain>
    </source>
</reference>
<proteinExistence type="predicted"/>
<dbReference type="EMBL" id="QGTZ01000009">
    <property type="protein sequence ID" value="PWW37406.1"/>
    <property type="molecule type" value="Genomic_DNA"/>
</dbReference>
<dbReference type="AlphaFoldDB" id="A0A855XR90"/>
<dbReference type="Proteomes" id="UP000247078">
    <property type="component" value="Unassembled WGS sequence"/>
</dbReference>
<name>A0A855XR90_9BACL</name>
<comment type="caution">
    <text evidence="1">The sequence shown here is derived from an EMBL/GenBank/DDBJ whole genome shotgun (WGS) entry which is preliminary data.</text>
</comment>
<evidence type="ECO:0000313" key="2">
    <source>
        <dbReference type="Proteomes" id="UP000247078"/>
    </source>
</evidence>
<gene>
    <name evidence="1" type="ORF">DET56_109293</name>
</gene>
<sequence>MKKRKLYVLLERDGLVRDIITFPHEDYLEIELDYPIPDDVMSGYYMVIDNELVVDEERKTKVIESRIPYDYEPLKKSITELDKENRFLKLQNKTLGDHADFQDSVLLEIIQKIYE</sequence>
<accession>A0A855XR90</accession>
<organism evidence="1 2">
    <name type="scientific">Paenibacillus pabuli</name>
    <dbReference type="NCBI Taxonomy" id="1472"/>
    <lineage>
        <taxon>Bacteria</taxon>
        <taxon>Bacillati</taxon>
        <taxon>Bacillota</taxon>
        <taxon>Bacilli</taxon>
        <taxon>Bacillales</taxon>
        <taxon>Paenibacillaceae</taxon>
        <taxon>Paenibacillus</taxon>
    </lineage>
</organism>